<feature type="compositionally biased region" description="Low complexity" evidence="1">
    <location>
        <begin position="15"/>
        <end position="29"/>
    </location>
</feature>
<feature type="compositionally biased region" description="Basic residues" evidence="1">
    <location>
        <begin position="1"/>
        <end position="13"/>
    </location>
</feature>
<reference evidence="2" key="2">
    <citation type="journal article" date="2015" name="Data Brief">
        <title>Shoot transcriptome of the giant reed, Arundo donax.</title>
        <authorList>
            <person name="Barrero R.A."/>
            <person name="Guerrero F.D."/>
            <person name="Moolhuijzen P."/>
            <person name="Goolsby J.A."/>
            <person name="Tidwell J."/>
            <person name="Bellgard S.E."/>
            <person name="Bellgard M.I."/>
        </authorList>
    </citation>
    <scope>NUCLEOTIDE SEQUENCE</scope>
    <source>
        <tissue evidence="2">Shoot tissue taken approximately 20 cm above the soil surface</tissue>
    </source>
</reference>
<organism evidence="2">
    <name type="scientific">Arundo donax</name>
    <name type="common">Giant reed</name>
    <name type="synonym">Donax arundinaceus</name>
    <dbReference type="NCBI Taxonomy" id="35708"/>
    <lineage>
        <taxon>Eukaryota</taxon>
        <taxon>Viridiplantae</taxon>
        <taxon>Streptophyta</taxon>
        <taxon>Embryophyta</taxon>
        <taxon>Tracheophyta</taxon>
        <taxon>Spermatophyta</taxon>
        <taxon>Magnoliopsida</taxon>
        <taxon>Liliopsida</taxon>
        <taxon>Poales</taxon>
        <taxon>Poaceae</taxon>
        <taxon>PACMAD clade</taxon>
        <taxon>Arundinoideae</taxon>
        <taxon>Arundineae</taxon>
        <taxon>Arundo</taxon>
    </lineage>
</organism>
<name>A0A0A9CFX7_ARUDO</name>
<proteinExistence type="predicted"/>
<reference evidence="2" key="1">
    <citation type="submission" date="2014-09" db="EMBL/GenBank/DDBJ databases">
        <authorList>
            <person name="Magalhaes I.L.F."/>
            <person name="Oliveira U."/>
            <person name="Santos F.R."/>
            <person name="Vidigal T.H.D.A."/>
            <person name="Brescovit A.D."/>
            <person name="Santos A.J."/>
        </authorList>
    </citation>
    <scope>NUCLEOTIDE SEQUENCE</scope>
    <source>
        <tissue evidence="2">Shoot tissue taken approximately 20 cm above the soil surface</tissue>
    </source>
</reference>
<dbReference type="EMBL" id="GBRH01223419">
    <property type="protein sequence ID" value="JAD74476.1"/>
    <property type="molecule type" value="Transcribed_RNA"/>
</dbReference>
<evidence type="ECO:0000313" key="2">
    <source>
        <dbReference type="EMBL" id="JAD74476.1"/>
    </source>
</evidence>
<feature type="region of interest" description="Disordered" evidence="1">
    <location>
        <begin position="1"/>
        <end position="29"/>
    </location>
</feature>
<dbReference type="AlphaFoldDB" id="A0A0A9CFX7"/>
<protein>
    <submittedName>
        <fullName evidence="2">Uncharacterized protein</fullName>
    </submittedName>
</protein>
<sequence length="29" mass="3319">MATAMRRRRRPFPRRPAGTTSTPTSTTRT</sequence>
<evidence type="ECO:0000256" key="1">
    <source>
        <dbReference type="SAM" id="MobiDB-lite"/>
    </source>
</evidence>
<accession>A0A0A9CFX7</accession>